<organism evidence="1 2">
    <name type="scientific">Penicillium digitatum</name>
    <name type="common">Green mold</name>
    <dbReference type="NCBI Taxonomy" id="36651"/>
    <lineage>
        <taxon>Eukaryota</taxon>
        <taxon>Fungi</taxon>
        <taxon>Dikarya</taxon>
        <taxon>Ascomycota</taxon>
        <taxon>Pezizomycotina</taxon>
        <taxon>Eurotiomycetes</taxon>
        <taxon>Eurotiomycetidae</taxon>
        <taxon>Eurotiales</taxon>
        <taxon>Aspergillaceae</taxon>
        <taxon>Penicillium</taxon>
    </lineage>
</organism>
<dbReference type="VEuPathDB" id="FungiDB:PDIP_20580"/>
<accession>A0A7T6XEF2</accession>
<reference evidence="1 2" key="1">
    <citation type="submission" date="2020-08" db="EMBL/GenBank/DDBJ databases">
        <title>The completed genome sequence of the pathogenic ascomycete fungus Penicillium digitatum.</title>
        <authorList>
            <person name="Wang M."/>
        </authorList>
    </citation>
    <scope>NUCLEOTIDE SEQUENCE [LARGE SCALE GENOMIC DNA]</scope>
    <source>
        <strain evidence="1 2">PdW03</strain>
    </source>
</reference>
<protein>
    <submittedName>
        <fullName evidence="1">Uncharacterized protein</fullName>
    </submittedName>
</protein>
<name>A0A7T6XEF2_PENDI</name>
<gene>
    <name evidence="1" type="ORF">Pdw03_2492</name>
</gene>
<dbReference type="GeneID" id="26230381"/>
<dbReference type="KEGG" id="pdp:PDIP_20580"/>
<dbReference type="Proteomes" id="UP000595662">
    <property type="component" value="Chromosome 1"/>
</dbReference>
<evidence type="ECO:0000313" key="1">
    <source>
        <dbReference type="EMBL" id="QQK39638.1"/>
    </source>
</evidence>
<dbReference type="AlphaFoldDB" id="A0A7T6XEF2"/>
<evidence type="ECO:0000313" key="2">
    <source>
        <dbReference type="Proteomes" id="UP000595662"/>
    </source>
</evidence>
<dbReference type="EMBL" id="CP060774">
    <property type="protein sequence ID" value="QQK39638.1"/>
    <property type="molecule type" value="Genomic_DNA"/>
</dbReference>
<proteinExistence type="predicted"/>
<sequence length="268" mass="30086">MNQSAVTSFRKARDDLVALLEQQSTFLRHDINSRAYVIPNLRLQLIQHLDIVASLSRKMAVDSRHHPYVLVHQTGFYDTVVPMHCAALKGQCAHLADRLRDNLCTDIGLESHCHWHITTPGVFVVYRCTGVPFSTPFPPALCTMPPRPGSVSTFQRERAAVIFALEMQARILSANPHAGEDVAENLHELVGSVHRLRDVSMFMARDARCNAYVLVKPYGFDSYNVPRICNGLAASLLHWADILVKTDGRRTDRIVLDSIKGMLNSLEF</sequence>
<dbReference type="RefSeq" id="XP_014537234.2">
    <property type="nucleotide sequence ID" value="XM_014681748.2"/>
</dbReference>